<evidence type="ECO:0000256" key="1">
    <source>
        <dbReference type="SAM" id="MobiDB-lite"/>
    </source>
</evidence>
<proteinExistence type="predicted"/>
<keyword evidence="4" id="KW-1185">Reference proteome</keyword>
<evidence type="ECO:0000313" key="3">
    <source>
        <dbReference type="EMBL" id="RWA07140.1"/>
    </source>
</evidence>
<protein>
    <submittedName>
        <fullName evidence="3">Uncharacterized protein</fullName>
    </submittedName>
</protein>
<feature type="compositionally biased region" description="Polar residues" evidence="1">
    <location>
        <begin position="179"/>
        <end position="192"/>
    </location>
</feature>
<keyword evidence="2" id="KW-1133">Transmembrane helix</keyword>
<keyword evidence="2" id="KW-0472">Membrane</keyword>
<dbReference type="EMBL" id="RYZI01000280">
    <property type="protein sequence ID" value="RWA07140.1"/>
    <property type="molecule type" value="Genomic_DNA"/>
</dbReference>
<dbReference type="Proteomes" id="UP000286045">
    <property type="component" value="Unassembled WGS sequence"/>
</dbReference>
<accession>A0A439CYB8</accession>
<feature type="region of interest" description="Disordered" evidence="1">
    <location>
        <begin position="170"/>
        <end position="193"/>
    </location>
</feature>
<reference evidence="3 4" key="1">
    <citation type="submission" date="2018-12" db="EMBL/GenBank/DDBJ databases">
        <title>Draft genome sequence of Xylaria grammica IHI A82.</title>
        <authorList>
            <person name="Buettner E."/>
            <person name="Kellner H."/>
        </authorList>
    </citation>
    <scope>NUCLEOTIDE SEQUENCE [LARGE SCALE GENOMIC DNA]</scope>
    <source>
        <strain evidence="3 4">IHI A82</strain>
    </source>
</reference>
<organism evidence="3 4">
    <name type="scientific">Xylaria grammica</name>
    <dbReference type="NCBI Taxonomy" id="363999"/>
    <lineage>
        <taxon>Eukaryota</taxon>
        <taxon>Fungi</taxon>
        <taxon>Dikarya</taxon>
        <taxon>Ascomycota</taxon>
        <taxon>Pezizomycotina</taxon>
        <taxon>Sordariomycetes</taxon>
        <taxon>Xylariomycetidae</taxon>
        <taxon>Xylariales</taxon>
        <taxon>Xylariaceae</taxon>
        <taxon>Xylaria</taxon>
    </lineage>
</organism>
<feature type="transmembrane region" description="Helical" evidence="2">
    <location>
        <begin position="12"/>
        <end position="32"/>
    </location>
</feature>
<sequence length="210" mass="23321">MPASLSTGTQIWGHRWLSLLVIFMLFFIYPSYTYTLPIYATKRAPHKGTSTLEPPAKKPANFPKEFATAMGVAVTIVIIGTTLICAFAHCWRQILDSCRGNETGATRKKLRNDEEAWFCGPDRGLPMPQLSILEPEAEPLSPYGQVREPGIYPGSCYGYDHPVVYARNVPPGSGPRSKANWNNSAATLPSWNDSEEIERPASVAYFLDRP</sequence>
<dbReference type="AlphaFoldDB" id="A0A439CYB8"/>
<gene>
    <name evidence="3" type="ORF">EKO27_g7962</name>
</gene>
<name>A0A439CYB8_9PEZI</name>
<evidence type="ECO:0000256" key="2">
    <source>
        <dbReference type="SAM" id="Phobius"/>
    </source>
</evidence>
<keyword evidence="2" id="KW-0812">Transmembrane</keyword>
<evidence type="ECO:0000313" key="4">
    <source>
        <dbReference type="Proteomes" id="UP000286045"/>
    </source>
</evidence>
<comment type="caution">
    <text evidence="3">The sequence shown here is derived from an EMBL/GenBank/DDBJ whole genome shotgun (WGS) entry which is preliminary data.</text>
</comment>
<feature type="transmembrane region" description="Helical" evidence="2">
    <location>
        <begin position="66"/>
        <end position="91"/>
    </location>
</feature>